<dbReference type="Proteomes" id="UP001497472">
    <property type="component" value="Unassembled WGS sequence"/>
</dbReference>
<gene>
    <name evidence="2" type="ORF">LNINA_LOCUS2029</name>
</gene>
<comment type="caution">
    <text evidence="2">The sequence shown here is derived from an EMBL/GenBank/DDBJ whole genome shotgun (WGS) entry which is preliminary data.</text>
</comment>
<dbReference type="AlphaFoldDB" id="A0AAV1IXZ0"/>
<evidence type="ECO:0000256" key="1">
    <source>
        <dbReference type="SAM" id="MobiDB-lite"/>
    </source>
</evidence>
<evidence type="ECO:0000313" key="2">
    <source>
        <dbReference type="EMBL" id="CAK1542099.1"/>
    </source>
</evidence>
<keyword evidence="3" id="KW-1185">Reference proteome</keyword>
<feature type="region of interest" description="Disordered" evidence="1">
    <location>
        <begin position="56"/>
        <end position="77"/>
    </location>
</feature>
<evidence type="ECO:0008006" key="4">
    <source>
        <dbReference type="Google" id="ProtNLM"/>
    </source>
</evidence>
<protein>
    <recommendedName>
        <fullName evidence="4">Secreted protein</fullName>
    </recommendedName>
</protein>
<dbReference type="EMBL" id="CAVLEF010000003">
    <property type="protein sequence ID" value="CAK1542099.1"/>
    <property type="molecule type" value="Genomic_DNA"/>
</dbReference>
<evidence type="ECO:0000313" key="3">
    <source>
        <dbReference type="Proteomes" id="UP001497472"/>
    </source>
</evidence>
<name>A0AAV1IXZ0_9NEOP</name>
<sequence length="77" mass="8149">MAAIGWWCGAAECRSQRGVLASARGTRVTRRRSIAASGQPPFYYSAATTAIGHGTKATHCDTYRPTAGPPHSSSLQK</sequence>
<organism evidence="2 3">
    <name type="scientific">Leptosia nina</name>
    <dbReference type="NCBI Taxonomy" id="320188"/>
    <lineage>
        <taxon>Eukaryota</taxon>
        <taxon>Metazoa</taxon>
        <taxon>Ecdysozoa</taxon>
        <taxon>Arthropoda</taxon>
        <taxon>Hexapoda</taxon>
        <taxon>Insecta</taxon>
        <taxon>Pterygota</taxon>
        <taxon>Neoptera</taxon>
        <taxon>Endopterygota</taxon>
        <taxon>Lepidoptera</taxon>
        <taxon>Glossata</taxon>
        <taxon>Ditrysia</taxon>
        <taxon>Papilionoidea</taxon>
        <taxon>Pieridae</taxon>
        <taxon>Pierinae</taxon>
        <taxon>Leptosia</taxon>
    </lineage>
</organism>
<reference evidence="2 3" key="1">
    <citation type="submission" date="2023-11" db="EMBL/GenBank/DDBJ databases">
        <authorList>
            <person name="Okamura Y."/>
        </authorList>
    </citation>
    <scope>NUCLEOTIDE SEQUENCE [LARGE SCALE GENOMIC DNA]</scope>
</reference>
<proteinExistence type="predicted"/>
<accession>A0AAV1IXZ0</accession>